<gene>
    <name evidence="6" type="primary">Dwil\GK25730</name>
    <name evidence="6" type="ORF">Dwil_GK25730</name>
</gene>
<dbReference type="PANTHER" id="PTHR13861">
    <property type="entry name" value="VACUOLAR ATP SYNTHASE SUBUNIT F"/>
    <property type="match status" value="1"/>
</dbReference>
<evidence type="ECO:0000313" key="7">
    <source>
        <dbReference type="Proteomes" id="UP000007798"/>
    </source>
</evidence>
<dbReference type="InParanoid" id="B4NBV3"/>
<dbReference type="STRING" id="7260.B4NBV3"/>
<dbReference type="InterPro" id="IPR036906">
    <property type="entry name" value="ATPase_V1_fsu_sf"/>
</dbReference>
<evidence type="ECO:0000256" key="3">
    <source>
        <dbReference type="ARBA" id="ARBA00022781"/>
    </source>
</evidence>
<organism evidence="6 7">
    <name type="scientific">Drosophila willistoni</name>
    <name type="common">Fruit fly</name>
    <dbReference type="NCBI Taxonomy" id="7260"/>
    <lineage>
        <taxon>Eukaryota</taxon>
        <taxon>Metazoa</taxon>
        <taxon>Ecdysozoa</taxon>
        <taxon>Arthropoda</taxon>
        <taxon>Hexapoda</taxon>
        <taxon>Insecta</taxon>
        <taxon>Pterygota</taxon>
        <taxon>Neoptera</taxon>
        <taxon>Endopterygota</taxon>
        <taxon>Diptera</taxon>
        <taxon>Brachycera</taxon>
        <taxon>Muscomorpha</taxon>
        <taxon>Ephydroidea</taxon>
        <taxon>Drosophilidae</taxon>
        <taxon>Drosophila</taxon>
        <taxon>Sophophora</taxon>
    </lineage>
</organism>
<keyword evidence="7" id="KW-1185">Reference proteome</keyword>
<protein>
    <submittedName>
        <fullName evidence="6">Uncharacterized protein</fullName>
        <ecNumber evidence="6">3.6.3.14</ecNumber>
    </submittedName>
</protein>
<dbReference type="FunCoup" id="B4NBV3">
    <property type="interactions" value="261"/>
</dbReference>
<dbReference type="OMA" id="GIGYHRE"/>
<evidence type="ECO:0000256" key="5">
    <source>
        <dbReference type="SAM" id="MobiDB-lite"/>
    </source>
</evidence>
<dbReference type="EMBL" id="CH964239">
    <property type="protein sequence ID" value="EDW82312.1"/>
    <property type="molecule type" value="Genomic_DNA"/>
</dbReference>
<dbReference type="Pfam" id="PF01990">
    <property type="entry name" value="ATP-synt_F"/>
    <property type="match status" value="1"/>
</dbReference>
<dbReference type="AlphaFoldDB" id="B4NBV3"/>
<name>B4NBV3_DROWI</name>
<dbReference type="eggNOG" id="ENOG502T8W8">
    <property type="taxonomic scope" value="Eukaryota"/>
</dbReference>
<evidence type="ECO:0000313" key="6">
    <source>
        <dbReference type="EMBL" id="EDW82312.1"/>
    </source>
</evidence>
<dbReference type="InterPro" id="IPR008218">
    <property type="entry name" value="ATPase_V1-cplx_f_g_su"/>
</dbReference>
<proteinExistence type="inferred from homology"/>
<sequence length="170" mass="19696">MCAQASGADPKHPKNPAHHGPHRGPRRSNHSNSTDSDGNSSDSSYYSNEVQVDVEDPNIIRVGIIADSEVVLGFLLAGIGYHREKFRNYLMVENDMPLEDIEHFFHMLYRRHNIGVILLDYFTARRLHHLLEKCHQMLPVIIIIPTKTSLLPYLEEKDRLRRQQQREAYQ</sequence>
<feature type="compositionally biased region" description="Low complexity" evidence="5">
    <location>
        <begin position="30"/>
        <end position="45"/>
    </location>
</feature>
<dbReference type="Proteomes" id="UP000007798">
    <property type="component" value="Unassembled WGS sequence"/>
</dbReference>
<keyword evidence="2" id="KW-0813">Transport</keyword>
<comment type="similarity">
    <text evidence="1">Belongs to the V-ATPase F subunit family.</text>
</comment>
<keyword evidence="3" id="KW-0375">Hydrogen ion transport</keyword>
<dbReference type="EC" id="3.6.3.14" evidence="6"/>
<keyword evidence="4" id="KW-0406">Ion transport</keyword>
<evidence type="ECO:0000256" key="4">
    <source>
        <dbReference type="ARBA" id="ARBA00023065"/>
    </source>
</evidence>
<dbReference type="PhylomeDB" id="B4NBV3"/>
<dbReference type="SUPFAM" id="SSF159468">
    <property type="entry name" value="AtpF-like"/>
    <property type="match status" value="1"/>
</dbReference>
<dbReference type="KEGG" id="dwi:6648570"/>
<dbReference type="GO" id="GO:0016787">
    <property type="term" value="F:hydrolase activity"/>
    <property type="evidence" value="ECO:0007669"/>
    <property type="project" value="UniProtKB-KW"/>
</dbReference>
<dbReference type="Gene3D" id="3.40.50.10580">
    <property type="entry name" value="ATPase, V1 complex, subunit F"/>
    <property type="match status" value="1"/>
</dbReference>
<dbReference type="PANTHER" id="PTHR13861:SF2">
    <property type="entry name" value="V-TYPE PROTON ATPASE SUBUNIT F"/>
    <property type="match status" value="1"/>
</dbReference>
<reference evidence="6 7" key="1">
    <citation type="journal article" date="2007" name="Nature">
        <title>Evolution of genes and genomes on the Drosophila phylogeny.</title>
        <authorList>
            <consortium name="Drosophila 12 Genomes Consortium"/>
            <person name="Clark A.G."/>
            <person name="Eisen M.B."/>
            <person name="Smith D.R."/>
            <person name="Bergman C.M."/>
            <person name="Oliver B."/>
            <person name="Markow T.A."/>
            <person name="Kaufman T.C."/>
            <person name="Kellis M."/>
            <person name="Gelbart W."/>
            <person name="Iyer V.N."/>
            <person name="Pollard D.A."/>
            <person name="Sackton T.B."/>
            <person name="Larracuente A.M."/>
            <person name="Singh N.D."/>
            <person name="Abad J.P."/>
            <person name="Abt D.N."/>
            <person name="Adryan B."/>
            <person name="Aguade M."/>
            <person name="Akashi H."/>
            <person name="Anderson W.W."/>
            <person name="Aquadro C.F."/>
            <person name="Ardell D.H."/>
            <person name="Arguello R."/>
            <person name="Artieri C.G."/>
            <person name="Barbash D.A."/>
            <person name="Barker D."/>
            <person name="Barsanti P."/>
            <person name="Batterham P."/>
            <person name="Batzoglou S."/>
            <person name="Begun D."/>
            <person name="Bhutkar A."/>
            <person name="Blanco E."/>
            <person name="Bosak S.A."/>
            <person name="Bradley R.K."/>
            <person name="Brand A.D."/>
            <person name="Brent M.R."/>
            <person name="Brooks A.N."/>
            <person name="Brown R.H."/>
            <person name="Butlin R.K."/>
            <person name="Caggese C."/>
            <person name="Calvi B.R."/>
            <person name="Bernardo de Carvalho A."/>
            <person name="Caspi A."/>
            <person name="Castrezana S."/>
            <person name="Celniker S.E."/>
            <person name="Chang J.L."/>
            <person name="Chapple C."/>
            <person name="Chatterji S."/>
            <person name="Chinwalla A."/>
            <person name="Civetta A."/>
            <person name="Clifton S.W."/>
            <person name="Comeron J.M."/>
            <person name="Costello J.C."/>
            <person name="Coyne J.A."/>
            <person name="Daub J."/>
            <person name="David R.G."/>
            <person name="Delcher A.L."/>
            <person name="Delehaunty K."/>
            <person name="Do C.B."/>
            <person name="Ebling H."/>
            <person name="Edwards K."/>
            <person name="Eickbush T."/>
            <person name="Evans J.D."/>
            <person name="Filipski A."/>
            <person name="Findeiss S."/>
            <person name="Freyhult E."/>
            <person name="Fulton L."/>
            <person name="Fulton R."/>
            <person name="Garcia A.C."/>
            <person name="Gardiner A."/>
            <person name="Garfield D.A."/>
            <person name="Garvin B.E."/>
            <person name="Gibson G."/>
            <person name="Gilbert D."/>
            <person name="Gnerre S."/>
            <person name="Godfrey J."/>
            <person name="Good R."/>
            <person name="Gotea V."/>
            <person name="Gravely B."/>
            <person name="Greenberg A.J."/>
            <person name="Griffiths-Jones S."/>
            <person name="Gross S."/>
            <person name="Guigo R."/>
            <person name="Gustafson E.A."/>
            <person name="Haerty W."/>
            <person name="Hahn M.W."/>
            <person name="Halligan D.L."/>
            <person name="Halpern A.L."/>
            <person name="Halter G.M."/>
            <person name="Han M.V."/>
            <person name="Heger A."/>
            <person name="Hillier L."/>
            <person name="Hinrichs A.S."/>
            <person name="Holmes I."/>
            <person name="Hoskins R.A."/>
            <person name="Hubisz M.J."/>
            <person name="Hultmark D."/>
            <person name="Huntley M.A."/>
            <person name="Jaffe D.B."/>
            <person name="Jagadeeshan S."/>
            <person name="Jeck W.R."/>
            <person name="Johnson J."/>
            <person name="Jones C.D."/>
            <person name="Jordan W.C."/>
            <person name="Karpen G.H."/>
            <person name="Kataoka E."/>
            <person name="Keightley P.D."/>
            <person name="Kheradpour P."/>
            <person name="Kirkness E.F."/>
            <person name="Koerich L.B."/>
            <person name="Kristiansen K."/>
            <person name="Kudrna D."/>
            <person name="Kulathinal R.J."/>
            <person name="Kumar S."/>
            <person name="Kwok R."/>
            <person name="Lander E."/>
            <person name="Langley C.H."/>
            <person name="Lapoint R."/>
            <person name="Lazzaro B.P."/>
            <person name="Lee S.J."/>
            <person name="Levesque L."/>
            <person name="Li R."/>
            <person name="Lin C.F."/>
            <person name="Lin M.F."/>
            <person name="Lindblad-Toh K."/>
            <person name="Llopart A."/>
            <person name="Long M."/>
            <person name="Low L."/>
            <person name="Lozovsky E."/>
            <person name="Lu J."/>
            <person name="Luo M."/>
            <person name="Machado C.A."/>
            <person name="Makalowski W."/>
            <person name="Marzo M."/>
            <person name="Matsuda M."/>
            <person name="Matzkin L."/>
            <person name="McAllister B."/>
            <person name="McBride C.S."/>
            <person name="McKernan B."/>
            <person name="McKernan K."/>
            <person name="Mendez-Lago M."/>
            <person name="Minx P."/>
            <person name="Mollenhauer M.U."/>
            <person name="Montooth K."/>
            <person name="Mount S.M."/>
            <person name="Mu X."/>
            <person name="Myers E."/>
            <person name="Negre B."/>
            <person name="Newfeld S."/>
            <person name="Nielsen R."/>
            <person name="Noor M.A."/>
            <person name="O'Grady P."/>
            <person name="Pachter L."/>
            <person name="Papaceit M."/>
            <person name="Parisi M.J."/>
            <person name="Parisi M."/>
            <person name="Parts L."/>
            <person name="Pedersen J.S."/>
            <person name="Pesole G."/>
            <person name="Phillippy A.M."/>
            <person name="Ponting C.P."/>
            <person name="Pop M."/>
            <person name="Porcelli D."/>
            <person name="Powell J.R."/>
            <person name="Prohaska S."/>
            <person name="Pruitt K."/>
            <person name="Puig M."/>
            <person name="Quesneville H."/>
            <person name="Ram K.R."/>
            <person name="Rand D."/>
            <person name="Rasmussen M.D."/>
            <person name="Reed L.K."/>
            <person name="Reenan R."/>
            <person name="Reily A."/>
            <person name="Remington K.A."/>
            <person name="Rieger T.T."/>
            <person name="Ritchie M.G."/>
            <person name="Robin C."/>
            <person name="Rogers Y.H."/>
            <person name="Rohde C."/>
            <person name="Rozas J."/>
            <person name="Rubenfield M.J."/>
            <person name="Ruiz A."/>
            <person name="Russo S."/>
            <person name="Salzberg S.L."/>
            <person name="Sanchez-Gracia A."/>
            <person name="Saranga D.J."/>
            <person name="Sato H."/>
            <person name="Schaeffer S.W."/>
            <person name="Schatz M.C."/>
            <person name="Schlenke T."/>
            <person name="Schwartz R."/>
            <person name="Segarra C."/>
            <person name="Singh R.S."/>
            <person name="Sirot L."/>
            <person name="Sirota M."/>
            <person name="Sisneros N.B."/>
            <person name="Smith C.D."/>
            <person name="Smith T.F."/>
            <person name="Spieth J."/>
            <person name="Stage D.E."/>
            <person name="Stark A."/>
            <person name="Stephan W."/>
            <person name="Strausberg R.L."/>
            <person name="Strempel S."/>
            <person name="Sturgill D."/>
            <person name="Sutton G."/>
            <person name="Sutton G.G."/>
            <person name="Tao W."/>
            <person name="Teichmann S."/>
            <person name="Tobari Y.N."/>
            <person name="Tomimura Y."/>
            <person name="Tsolas J.M."/>
            <person name="Valente V.L."/>
            <person name="Venter E."/>
            <person name="Venter J.C."/>
            <person name="Vicario S."/>
            <person name="Vieira F.G."/>
            <person name="Vilella A.J."/>
            <person name="Villasante A."/>
            <person name="Walenz B."/>
            <person name="Wang J."/>
            <person name="Wasserman M."/>
            <person name="Watts T."/>
            <person name="Wilson D."/>
            <person name="Wilson R.K."/>
            <person name="Wing R.A."/>
            <person name="Wolfner M.F."/>
            <person name="Wong A."/>
            <person name="Wong G.K."/>
            <person name="Wu C.I."/>
            <person name="Wu G."/>
            <person name="Yamamoto D."/>
            <person name="Yang H.P."/>
            <person name="Yang S.P."/>
            <person name="Yorke J.A."/>
            <person name="Yoshida K."/>
            <person name="Zdobnov E."/>
            <person name="Zhang P."/>
            <person name="Zhang Y."/>
            <person name="Zimin A.V."/>
            <person name="Baldwin J."/>
            <person name="Abdouelleil A."/>
            <person name="Abdulkadir J."/>
            <person name="Abebe A."/>
            <person name="Abera B."/>
            <person name="Abreu J."/>
            <person name="Acer S.C."/>
            <person name="Aftuck L."/>
            <person name="Alexander A."/>
            <person name="An P."/>
            <person name="Anderson E."/>
            <person name="Anderson S."/>
            <person name="Arachi H."/>
            <person name="Azer M."/>
            <person name="Bachantsang P."/>
            <person name="Barry A."/>
            <person name="Bayul T."/>
            <person name="Berlin A."/>
            <person name="Bessette D."/>
            <person name="Bloom T."/>
            <person name="Blye J."/>
            <person name="Boguslavskiy L."/>
            <person name="Bonnet C."/>
            <person name="Boukhgalter B."/>
            <person name="Bourzgui I."/>
            <person name="Brown A."/>
            <person name="Cahill P."/>
            <person name="Channer S."/>
            <person name="Cheshatsang Y."/>
            <person name="Chuda L."/>
            <person name="Citroen M."/>
            <person name="Collymore A."/>
            <person name="Cooke P."/>
            <person name="Costello M."/>
            <person name="D'Aco K."/>
            <person name="Daza R."/>
            <person name="De Haan G."/>
            <person name="DeGray S."/>
            <person name="DeMaso C."/>
            <person name="Dhargay N."/>
            <person name="Dooley K."/>
            <person name="Dooley E."/>
            <person name="Doricent M."/>
            <person name="Dorje P."/>
            <person name="Dorjee K."/>
            <person name="Dupes A."/>
            <person name="Elong R."/>
            <person name="Falk J."/>
            <person name="Farina A."/>
            <person name="Faro S."/>
            <person name="Ferguson D."/>
            <person name="Fisher S."/>
            <person name="Foley C.D."/>
            <person name="Franke A."/>
            <person name="Friedrich D."/>
            <person name="Gadbois L."/>
            <person name="Gearin G."/>
            <person name="Gearin C.R."/>
            <person name="Giannoukos G."/>
            <person name="Goode T."/>
            <person name="Graham J."/>
            <person name="Grandbois E."/>
            <person name="Grewal S."/>
            <person name="Gyaltsen K."/>
            <person name="Hafez N."/>
            <person name="Hagos B."/>
            <person name="Hall J."/>
            <person name="Henson C."/>
            <person name="Hollinger A."/>
            <person name="Honan T."/>
            <person name="Huard M.D."/>
            <person name="Hughes L."/>
            <person name="Hurhula B."/>
            <person name="Husby M.E."/>
            <person name="Kamat A."/>
            <person name="Kanga B."/>
            <person name="Kashin S."/>
            <person name="Khazanovich D."/>
            <person name="Kisner P."/>
            <person name="Lance K."/>
            <person name="Lara M."/>
            <person name="Lee W."/>
            <person name="Lennon N."/>
            <person name="Letendre F."/>
            <person name="LeVine R."/>
            <person name="Lipovsky A."/>
            <person name="Liu X."/>
            <person name="Liu J."/>
            <person name="Liu S."/>
            <person name="Lokyitsang T."/>
            <person name="Lokyitsang Y."/>
            <person name="Lubonja R."/>
            <person name="Lui A."/>
            <person name="MacDonald P."/>
            <person name="Magnisalis V."/>
            <person name="Maru K."/>
            <person name="Matthews C."/>
            <person name="McCusker W."/>
            <person name="McDonough S."/>
            <person name="Mehta T."/>
            <person name="Meldrim J."/>
            <person name="Meneus L."/>
            <person name="Mihai O."/>
            <person name="Mihalev A."/>
            <person name="Mihova T."/>
            <person name="Mittelman R."/>
            <person name="Mlenga V."/>
            <person name="Montmayeur A."/>
            <person name="Mulrain L."/>
            <person name="Navidi A."/>
            <person name="Naylor J."/>
            <person name="Negash T."/>
            <person name="Nguyen T."/>
            <person name="Nguyen N."/>
            <person name="Nicol R."/>
            <person name="Norbu C."/>
            <person name="Norbu N."/>
            <person name="Novod N."/>
            <person name="O'Neill B."/>
            <person name="Osman S."/>
            <person name="Markiewicz E."/>
            <person name="Oyono O.L."/>
            <person name="Patti C."/>
            <person name="Phunkhang P."/>
            <person name="Pierre F."/>
            <person name="Priest M."/>
            <person name="Raghuraman S."/>
            <person name="Rege F."/>
            <person name="Reyes R."/>
            <person name="Rise C."/>
            <person name="Rogov P."/>
            <person name="Ross K."/>
            <person name="Ryan E."/>
            <person name="Settipalli S."/>
            <person name="Shea T."/>
            <person name="Sherpa N."/>
            <person name="Shi L."/>
            <person name="Shih D."/>
            <person name="Sparrow T."/>
            <person name="Spaulding J."/>
            <person name="Stalker J."/>
            <person name="Stange-Thomann N."/>
            <person name="Stavropoulos S."/>
            <person name="Stone C."/>
            <person name="Strader C."/>
            <person name="Tesfaye S."/>
            <person name="Thomson T."/>
            <person name="Thoulutsang Y."/>
            <person name="Thoulutsang D."/>
            <person name="Topham K."/>
            <person name="Topping I."/>
            <person name="Tsamla T."/>
            <person name="Vassiliev H."/>
            <person name="Vo A."/>
            <person name="Wangchuk T."/>
            <person name="Wangdi T."/>
            <person name="Weiand M."/>
            <person name="Wilkinson J."/>
            <person name="Wilson A."/>
            <person name="Yadav S."/>
            <person name="Young G."/>
            <person name="Yu Q."/>
            <person name="Zembek L."/>
            <person name="Zhong D."/>
            <person name="Zimmer A."/>
            <person name="Zwirko Z."/>
            <person name="Jaffe D.B."/>
            <person name="Alvarez P."/>
            <person name="Brockman W."/>
            <person name="Butler J."/>
            <person name="Chin C."/>
            <person name="Gnerre S."/>
            <person name="Grabherr M."/>
            <person name="Kleber M."/>
            <person name="Mauceli E."/>
            <person name="MacCallum I."/>
        </authorList>
    </citation>
    <scope>NUCLEOTIDE SEQUENCE [LARGE SCALE GENOMIC DNA]</scope>
    <source>
        <strain evidence="7">Tucson 14030-0811.24</strain>
    </source>
</reference>
<dbReference type="OrthoDB" id="10261947at2759"/>
<feature type="region of interest" description="Disordered" evidence="5">
    <location>
        <begin position="1"/>
        <end position="45"/>
    </location>
</feature>
<evidence type="ECO:0000256" key="1">
    <source>
        <dbReference type="ARBA" id="ARBA00010148"/>
    </source>
</evidence>
<accession>B4NBV3</accession>
<dbReference type="HOGENOM" id="CLU_130067_0_0_1"/>
<evidence type="ECO:0000256" key="2">
    <source>
        <dbReference type="ARBA" id="ARBA00022448"/>
    </source>
</evidence>
<keyword evidence="6" id="KW-0378">Hydrolase</keyword>
<dbReference type="GO" id="GO:0046961">
    <property type="term" value="F:proton-transporting ATPase activity, rotational mechanism"/>
    <property type="evidence" value="ECO:0007669"/>
    <property type="project" value="InterPro"/>
</dbReference>
<dbReference type="GO" id="GO:0016020">
    <property type="term" value="C:membrane"/>
    <property type="evidence" value="ECO:0007669"/>
    <property type="project" value="TreeGrafter"/>
</dbReference>
<feature type="compositionally biased region" description="Basic residues" evidence="5">
    <location>
        <begin position="13"/>
        <end position="29"/>
    </location>
</feature>